<dbReference type="InterPro" id="IPR011701">
    <property type="entry name" value="MFS"/>
</dbReference>
<evidence type="ECO:0000256" key="1">
    <source>
        <dbReference type="ARBA" id="ARBA00004141"/>
    </source>
</evidence>
<dbReference type="OrthoDB" id="310895at2759"/>
<proteinExistence type="predicted"/>
<dbReference type="FunFam" id="1.20.1250.20:FF:000057">
    <property type="entry name" value="MFS general substrate transporter"/>
    <property type="match status" value="1"/>
</dbReference>
<evidence type="ECO:0000313" key="9">
    <source>
        <dbReference type="Proteomes" id="UP000660729"/>
    </source>
</evidence>
<feature type="transmembrane region" description="Helical" evidence="6">
    <location>
        <begin position="67"/>
        <end position="88"/>
    </location>
</feature>
<comment type="caution">
    <text evidence="8">The sequence shown here is derived from an EMBL/GenBank/DDBJ whole genome shotgun (WGS) entry which is preliminary data.</text>
</comment>
<accession>A0A8H6RFD5</accession>
<name>A0A8H6RFD5_9PEZI</name>
<dbReference type="FunFam" id="1.20.1250.20:FF:000013">
    <property type="entry name" value="MFS general substrate transporter"/>
    <property type="match status" value="1"/>
</dbReference>
<feature type="transmembrane region" description="Helical" evidence="6">
    <location>
        <begin position="193"/>
        <end position="213"/>
    </location>
</feature>
<dbReference type="GO" id="GO:0022857">
    <property type="term" value="F:transmembrane transporter activity"/>
    <property type="evidence" value="ECO:0007669"/>
    <property type="project" value="InterPro"/>
</dbReference>
<dbReference type="GO" id="GO:0016020">
    <property type="term" value="C:membrane"/>
    <property type="evidence" value="ECO:0007669"/>
    <property type="project" value="UniProtKB-SubCell"/>
</dbReference>
<dbReference type="InterPro" id="IPR020846">
    <property type="entry name" value="MFS_dom"/>
</dbReference>
<protein>
    <submittedName>
        <fullName evidence="8">Putative transporter</fullName>
    </submittedName>
</protein>
<organism evidence="8 9">
    <name type="scientific">Pseudocercospora fuligena</name>
    <dbReference type="NCBI Taxonomy" id="685502"/>
    <lineage>
        <taxon>Eukaryota</taxon>
        <taxon>Fungi</taxon>
        <taxon>Dikarya</taxon>
        <taxon>Ascomycota</taxon>
        <taxon>Pezizomycotina</taxon>
        <taxon>Dothideomycetes</taxon>
        <taxon>Dothideomycetidae</taxon>
        <taxon>Mycosphaerellales</taxon>
        <taxon>Mycosphaerellaceae</taxon>
        <taxon>Pseudocercospora</taxon>
    </lineage>
</organism>
<feature type="transmembrane region" description="Helical" evidence="6">
    <location>
        <begin position="384"/>
        <end position="407"/>
    </location>
</feature>
<dbReference type="PROSITE" id="PS50850">
    <property type="entry name" value="MFS"/>
    <property type="match status" value="1"/>
</dbReference>
<keyword evidence="4 6" id="KW-1133">Transmembrane helix</keyword>
<dbReference type="Gene3D" id="1.20.1250.20">
    <property type="entry name" value="MFS general substrate transporter like domains"/>
    <property type="match status" value="1"/>
</dbReference>
<dbReference type="PANTHER" id="PTHR43791">
    <property type="entry name" value="PERMEASE-RELATED"/>
    <property type="match status" value="1"/>
</dbReference>
<feature type="transmembrane region" description="Helical" evidence="6">
    <location>
        <begin position="300"/>
        <end position="317"/>
    </location>
</feature>
<dbReference type="Proteomes" id="UP000660729">
    <property type="component" value="Unassembled WGS sequence"/>
</dbReference>
<keyword evidence="2" id="KW-0813">Transport</keyword>
<keyword evidence="3 6" id="KW-0812">Transmembrane</keyword>
<evidence type="ECO:0000256" key="4">
    <source>
        <dbReference type="ARBA" id="ARBA00022989"/>
    </source>
</evidence>
<dbReference type="InterPro" id="IPR036259">
    <property type="entry name" value="MFS_trans_sf"/>
</dbReference>
<evidence type="ECO:0000256" key="2">
    <source>
        <dbReference type="ARBA" id="ARBA00022448"/>
    </source>
</evidence>
<evidence type="ECO:0000256" key="5">
    <source>
        <dbReference type="ARBA" id="ARBA00023136"/>
    </source>
</evidence>
<gene>
    <name evidence="8" type="ORF">HII31_08756</name>
</gene>
<evidence type="ECO:0000259" key="7">
    <source>
        <dbReference type="PROSITE" id="PS50850"/>
    </source>
</evidence>
<evidence type="ECO:0000313" key="8">
    <source>
        <dbReference type="EMBL" id="KAF7189934.1"/>
    </source>
</evidence>
<feature type="transmembrane region" description="Helical" evidence="6">
    <location>
        <begin position="349"/>
        <end position="372"/>
    </location>
</feature>
<dbReference type="Pfam" id="PF07690">
    <property type="entry name" value="MFS_1"/>
    <property type="match status" value="1"/>
</dbReference>
<keyword evidence="9" id="KW-1185">Reference proteome</keyword>
<reference evidence="8" key="1">
    <citation type="submission" date="2020-04" db="EMBL/GenBank/DDBJ databases">
        <title>Draft genome resource of the tomato pathogen Pseudocercospora fuligena.</title>
        <authorList>
            <person name="Zaccaron A."/>
        </authorList>
    </citation>
    <scope>NUCLEOTIDE SEQUENCE</scope>
    <source>
        <strain evidence="8">PF001</strain>
    </source>
</reference>
<feature type="transmembrane region" description="Helical" evidence="6">
    <location>
        <begin position="158"/>
        <end position="181"/>
    </location>
</feature>
<sequence>MTLEQNAQPDASPSPPLDPNLERRILLKLDLTLIPTLWFLFTISFADRSNIGNAKILGMSTDLQLTGNRYNIAVMAFTLSYVLFGIPANIAFRKLGPKSLSGMMFIWGICALCQGLVRSWEGLVVCRFLMGVFEAGFVPGAAYLIGSYYKKDEFLKRYAVFFSGAIFAGAFNGLVSYALALADGKAGLAGWRWIFLVEGLLTCVVALPTFWLMPGFPEETKLFKGEEKAVLLERLRRDGGSEPTESMWTHIMEALVDWKIWLATLAYIGVEENVASVVAFLPSILKGLGFTSISAQVHSIPIYLTAFATTLIVAYLSERLRQRYFFALFGAVLNLIGLVILLVEPKSASFKYAGTFLLTAGCYIAMPILVVWNAINVGKGYKRVVSFAMTTAIGNCGAFISSNVFITHEAPGYPTGFKVGMGMNCLAILSITVLYLGLVWSNWRTKFEGSTTFERVGSNEALSDGKNERLRYQL</sequence>
<dbReference type="PANTHER" id="PTHR43791:SF52">
    <property type="entry name" value="TRANSPORTER, PUTATIVE (AFU_ORTHOLOGUE AFUA_1G11820)-RELATED"/>
    <property type="match status" value="1"/>
</dbReference>
<feature type="transmembrane region" description="Helical" evidence="6">
    <location>
        <begin position="324"/>
        <end position="343"/>
    </location>
</feature>
<keyword evidence="5 6" id="KW-0472">Membrane</keyword>
<feature type="domain" description="Major facilitator superfamily (MFS) profile" evidence="7">
    <location>
        <begin position="33"/>
        <end position="474"/>
    </location>
</feature>
<dbReference type="AlphaFoldDB" id="A0A8H6RFD5"/>
<feature type="transmembrane region" description="Helical" evidence="6">
    <location>
        <begin position="419"/>
        <end position="440"/>
    </location>
</feature>
<evidence type="ECO:0000256" key="6">
    <source>
        <dbReference type="SAM" id="Phobius"/>
    </source>
</evidence>
<comment type="subcellular location">
    <subcellularLocation>
        <location evidence="1">Membrane</location>
        <topology evidence="1">Multi-pass membrane protein</topology>
    </subcellularLocation>
</comment>
<feature type="transmembrane region" description="Helical" evidence="6">
    <location>
        <begin position="124"/>
        <end position="146"/>
    </location>
</feature>
<dbReference type="SUPFAM" id="SSF103473">
    <property type="entry name" value="MFS general substrate transporter"/>
    <property type="match status" value="1"/>
</dbReference>
<feature type="transmembrane region" description="Helical" evidence="6">
    <location>
        <begin position="100"/>
        <end position="117"/>
    </location>
</feature>
<dbReference type="EMBL" id="JABCIY010000177">
    <property type="protein sequence ID" value="KAF7189934.1"/>
    <property type="molecule type" value="Genomic_DNA"/>
</dbReference>
<evidence type="ECO:0000256" key="3">
    <source>
        <dbReference type="ARBA" id="ARBA00022692"/>
    </source>
</evidence>